<protein>
    <recommendedName>
        <fullName evidence="4">SEC-C motif-containing protein</fullName>
    </recommendedName>
</protein>
<dbReference type="InterPro" id="IPR011990">
    <property type="entry name" value="TPR-like_helical_dom_sf"/>
</dbReference>
<comment type="caution">
    <text evidence="2">The sequence shown here is derived from an EMBL/GenBank/DDBJ whole genome shotgun (WGS) entry which is preliminary data.</text>
</comment>
<evidence type="ECO:0000256" key="1">
    <source>
        <dbReference type="SAM" id="MobiDB-lite"/>
    </source>
</evidence>
<keyword evidence="3" id="KW-1185">Reference proteome</keyword>
<name>A0ABT9N2K8_9ACTN</name>
<dbReference type="Gene3D" id="1.25.40.10">
    <property type="entry name" value="Tetratricopeptide repeat domain"/>
    <property type="match status" value="1"/>
</dbReference>
<sequence length="243" mass="27079">MVTADSRLLRDRARDLEAEAEENPADRSEILLDAGVAWRHAGDVERAFEVLHDLAEVRDQFGLYAMIEVAEIHLERGEQDEADAVLRRLRRDPLLDDGHCMITGEFFETRGDLVAAERWLGRGAALLTEEQLDEMEASPAPDATVAGMLLTSRRRVRRALGRDPDMLDDLAPAELPADPVERHRHVNAAFDHEFTDSAGSWTWRRDVVPKDPPRNAPCPCGSGRKYKKCCGAPTQPPASANHS</sequence>
<organism evidence="2 3">
    <name type="scientific">Catenuloplanes nepalensis</name>
    <dbReference type="NCBI Taxonomy" id="587533"/>
    <lineage>
        <taxon>Bacteria</taxon>
        <taxon>Bacillati</taxon>
        <taxon>Actinomycetota</taxon>
        <taxon>Actinomycetes</taxon>
        <taxon>Micromonosporales</taxon>
        <taxon>Micromonosporaceae</taxon>
        <taxon>Catenuloplanes</taxon>
    </lineage>
</organism>
<dbReference type="Proteomes" id="UP001240984">
    <property type="component" value="Unassembled WGS sequence"/>
</dbReference>
<dbReference type="EMBL" id="JAUSRA010000001">
    <property type="protein sequence ID" value="MDP9797526.1"/>
    <property type="molecule type" value="Genomic_DNA"/>
</dbReference>
<accession>A0ABT9N2K8</accession>
<evidence type="ECO:0000313" key="2">
    <source>
        <dbReference type="EMBL" id="MDP9797526.1"/>
    </source>
</evidence>
<feature type="region of interest" description="Disordered" evidence="1">
    <location>
        <begin position="205"/>
        <end position="243"/>
    </location>
</feature>
<dbReference type="RefSeq" id="WP_306834923.1">
    <property type="nucleotide sequence ID" value="NZ_JAUSRA010000001.1"/>
</dbReference>
<dbReference type="SUPFAM" id="SSF48452">
    <property type="entry name" value="TPR-like"/>
    <property type="match status" value="1"/>
</dbReference>
<evidence type="ECO:0000313" key="3">
    <source>
        <dbReference type="Proteomes" id="UP001240984"/>
    </source>
</evidence>
<dbReference type="SUPFAM" id="SSF103642">
    <property type="entry name" value="Sec-C motif"/>
    <property type="match status" value="1"/>
</dbReference>
<proteinExistence type="predicted"/>
<gene>
    <name evidence="2" type="ORF">J2S43_006038</name>
</gene>
<dbReference type="InterPro" id="IPR004027">
    <property type="entry name" value="SEC_C_motif"/>
</dbReference>
<dbReference type="Pfam" id="PF02810">
    <property type="entry name" value="SEC-C"/>
    <property type="match status" value="1"/>
</dbReference>
<dbReference type="Gene3D" id="3.10.450.50">
    <property type="match status" value="1"/>
</dbReference>
<reference evidence="2 3" key="1">
    <citation type="submission" date="2023-07" db="EMBL/GenBank/DDBJ databases">
        <title>Sequencing the genomes of 1000 actinobacteria strains.</title>
        <authorList>
            <person name="Klenk H.-P."/>
        </authorList>
    </citation>
    <scope>NUCLEOTIDE SEQUENCE [LARGE SCALE GENOMIC DNA]</scope>
    <source>
        <strain evidence="2 3">DSM 44710</strain>
    </source>
</reference>
<evidence type="ECO:0008006" key="4">
    <source>
        <dbReference type="Google" id="ProtNLM"/>
    </source>
</evidence>